<dbReference type="GO" id="GO:0003677">
    <property type="term" value="F:DNA binding"/>
    <property type="evidence" value="ECO:0007669"/>
    <property type="project" value="InterPro"/>
</dbReference>
<dbReference type="AlphaFoldDB" id="A0A644W9X0"/>
<evidence type="ECO:0000313" key="2">
    <source>
        <dbReference type="EMBL" id="MPL99352.1"/>
    </source>
</evidence>
<reference evidence="2" key="1">
    <citation type="submission" date="2019-08" db="EMBL/GenBank/DDBJ databases">
        <authorList>
            <person name="Kucharzyk K."/>
            <person name="Murdoch R.W."/>
            <person name="Higgins S."/>
            <person name="Loffler F."/>
        </authorList>
    </citation>
    <scope>NUCLEOTIDE SEQUENCE</scope>
</reference>
<organism evidence="2">
    <name type="scientific">bioreactor metagenome</name>
    <dbReference type="NCBI Taxonomy" id="1076179"/>
    <lineage>
        <taxon>unclassified sequences</taxon>
        <taxon>metagenomes</taxon>
        <taxon>ecological metagenomes</taxon>
    </lineage>
</organism>
<dbReference type="InterPro" id="IPR002559">
    <property type="entry name" value="Transposase_11"/>
</dbReference>
<dbReference type="EMBL" id="VSSQ01000661">
    <property type="protein sequence ID" value="MPL99352.1"/>
    <property type="molecule type" value="Genomic_DNA"/>
</dbReference>
<dbReference type="GO" id="GO:0006313">
    <property type="term" value="P:DNA transposition"/>
    <property type="evidence" value="ECO:0007669"/>
    <property type="project" value="InterPro"/>
</dbReference>
<sequence length="123" mass="14215">MGNQYCKGKARALISSIIDVFNHFFLDLQINFIKTSESEIAKLNIKSAKGIIEDIPAIIVFDRGYPSIEFVDFLEKNNIKYLFRLSSNNYKQERENMSKMDGPVKIIHVNFILVKIKKSVQKL</sequence>
<dbReference type="GO" id="GO:0004803">
    <property type="term" value="F:transposase activity"/>
    <property type="evidence" value="ECO:0007669"/>
    <property type="project" value="InterPro"/>
</dbReference>
<protein>
    <recommendedName>
        <fullName evidence="1">Transposase IS4-like domain-containing protein</fullName>
    </recommendedName>
</protein>
<evidence type="ECO:0000259" key="1">
    <source>
        <dbReference type="Pfam" id="PF01609"/>
    </source>
</evidence>
<dbReference type="Pfam" id="PF01609">
    <property type="entry name" value="DDE_Tnp_1"/>
    <property type="match status" value="1"/>
</dbReference>
<gene>
    <name evidence="2" type="ORF">SDC9_45569</name>
</gene>
<name>A0A644W9X0_9ZZZZ</name>
<proteinExistence type="predicted"/>
<feature type="domain" description="Transposase IS4-like" evidence="1">
    <location>
        <begin position="14"/>
        <end position="94"/>
    </location>
</feature>
<accession>A0A644W9X0</accession>
<comment type="caution">
    <text evidence="2">The sequence shown here is derived from an EMBL/GenBank/DDBJ whole genome shotgun (WGS) entry which is preliminary data.</text>
</comment>